<keyword evidence="3 6" id="KW-0808">Transferase</keyword>
<gene>
    <name evidence="6" type="primary">trmL</name>
    <name evidence="9" type="ORF">C8R26_11640</name>
</gene>
<dbReference type="GO" id="GO:0003723">
    <property type="term" value="F:RNA binding"/>
    <property type="evidence" value="ECO:0007669"/>
    <property type="project" value="InterPro"/>
</dbReference>
<feature type="binding site" evidence="6 7">
    <location>
        <position position="122"/>
    </location>
    <ligand>
        <name>S-adenosyl-L-methionine</name>
        <dbReference type="ChEBI" id="CHEBI:59789"/>
    </ligand>
</feature>
<accession>A0A2T5HY82</accession>
<evidence type="ECO:0000256" key="4">
    <source>
        <dbReference type="ARBA" id="ARBA00022691"/>
    </source>
</evidence>
<comment type="similarity">
    <text evidence="6">Belongs to the class IV-like SAM-binding methyltransferase superfamily. RNA methyltransferase TrmH family. TrmL subfamily.</text>
</comment>
<feature type="binding site" evidence="6 7">
    <location>
        <position position="78"/>
    </location>
    <ligand>
        <name>S-adenosyl-L-methionine</name>
        <dbReference type="ChEBI" id="CHEBI:59789"/>
    </ligand>
</feature>
<evidence type="ECO:0000256" key="6">
    <source>
        <dbReference type="HAMAP-Rule" id="MF_01885"/>
    </source>
</evidence>
<evidence type="ECO:0000256" key="1">
    <source>
        <dbReference type="ARBA" id="ARBA00022490"/>
    </source>
</evidence>
<dbReference type="EC" id="2.1.1.207" evidence="6"/>
<dbReference type="NCBIfam" id="TIGR00185">
    <property type="entry name" value="tRNA_yibK_trmL"/>
    <property type="match status" value="1"/>
</dbReference>
<dbReference type="RefSeq" id="WP_107803627.1">
    <property type="nucleotide sequence ID" value="NZ_QAOI01000016.1"/>
</dbReference>
<evidence type="ECO:0000256" key="7">
    <source>
        <dbReference type="PIRSR" id="PIRSR029256-1"/>
    </source>
</evidence>
<keyword evidence="2 6" id="KW-0489">Methyltransferase</keyword>
<dbReference type="Proteomes" id="UP000244128">
    <property type="component" value="Unassembled WGS sequence"/>
</dbReference>
<evidence type="ECO:0000256" key="2">
    <source>
        <dbReference type="ARBA" id="ARBA00022603"/>
    </source>
</evidence>
<dbReference type="SUPFAM" id="SSF75217">
    <property type="entry name" value="alpha/beta knot"/>
    <property type="match status" value="1"/>
</dbReference>
<comment type="caution">
    <text evidence="9">The sequence shown here is derived from an EMBL/GenBank/DDBJ whole genome shotgun (WGS) entry which is preliminary data.</text>
</comment>
<feature type="binding site" evidence="6 7">
    <location>
        <position position="130"/>
    </location>
    <ligand>
        <name>S-adenosyl-L-methionine</name>
        <dbReference type="ChEBI" id="CHEBI:59789"/>
    </ligand>
</feature>
<dbReference type="GO" id="GO:0002130">
    <property type="term" value="P:wobble position ribose methylation"/>
    <property type="evidence" value="ECO:0007669"/>
    <property type="project" value="TreeGrafter"/>
</dbReference>
<dbReference type="PANTHER" id="PTHR42971">
    <property type="entry name" value="TRNA (CYTIDINE(34)-2'-O)-METHYLTRANSFERASE"/>
    <property type="match status" value="1"/>
</dbReference>
<protein>
    <recommendedName>
        <fullName evidence="6">tRNA (cytidine(34)-2'-O)-methyltransferase</fullName>
        <ecNumber evidence="6">2.1.1.207</ecNumber>
    </recommendedName>
    <alternativeName>
        <fullName evidence="6">tRNA (cytidine/uridine-2'-O-)-methyltransferase TrmL</fullName>
    </alternativeName>
</protein>
<dbReference type="FunFam" id="3.40.1280.10:FF:000002">
    <property type="entry name" value="Peptidylprolyl isomerase"/>
    <property type="match status" value="1"/>
</dbReference>
<keyword evidence="1 6" id="KW-0963">Cytoplasm</keyword>
<dbReference type="GO" id="GO:0042802">
    <property type="term" value="F:identical protein binding"/>
    <property type="evidence" value="ECO:0007669"/>
    <property type="project" value="UniProtKB-ARBA"/>
</dbReference>
<comment type="subcellular location">
    <subcellularLocation>
        <location evidence="6">Cytoplasm</location>
    </subcellularLocation>
</comment>
<comment type="subunit">
    <text evidence="6">Homodimer.</text>
</comment>
<evidence type="ECO:0000259" key="8">
    <source>
        <dbReference type="Pfam" id="PF00588"/>
    </source>
</evidence>
<dbReference type="GO" id="GO:0141102">
    <property type="term" value="F:tRNA (5-carboxymethylaminomethyluridine(34)-2'-O)-methyltransferase activity"/>
    <property type="evidence" value="ECO:0007669"/>
    <property type="project" value="RHEA"/>
</dbReference>
<name>A0A2T5HY82_9PROT</name>
<dbReference type="InterPro" id="IPR029026">
    <property type="entry name" value="tRNA_m1G_MTases_N"/>
</dbReference>
<dbReference type="HAMAP" id="MF_01885">
    <property type="entry name" value="tRNA_methyltr_TrmL"/>
    <property type="match status" value="1"/>
</dbReference>
<dbReference type="PANTHER" id="PTHR42971:SF1">
    <property type="entry name" value="TRNA (CYTIDINE(34)-2'-O)-METHYLTRANSFERASE"/>
    <property type="match status" value="1"/>
</dbReference>
<dbReference type="EMBL" id="QAOI01000016">
    <property type="protein sequence ID" value="PTQ76536.1"/>
    <property type="molecule type" value="Genomic_DNA"/>
</dbReference>
<comment type="catalytic activity">
    <reaction evidence="6">
        <text>cytidine(34) in tRNA + S-adenosyl-L-methionine = 2'-O-methylcytidine(34) in tRNA + S-adenosyl-L-homocysteine + H(+)</text>
        <dbReference type="Rhea" id="RHEA:43084"/>
        <dbReference type="Rhea" id="RHEA-COMP:10331"/>
        <dbReference type="Rhea" id="RHEA-COMP:10332"/>
        <dbReference type="ChEBI" id="CHEBI:15378"/>
        <dbReference type="ChEBI" id="CHEBI:57856"/>
        <dbReference type="ChEBI" id="CHEBI:59789"/>
        <dbReference type="ChEBI" id="CHEBI:74495"/>
        <dbReference type="ChEBI" id="CHEBI:82748"/>
        <dbReference type="EC" id="2.1.1.207"/>
    </reaction>
</comment>
<dbReference type="InterPro" id="IPR001537">
    <property type="entry name" value="SpoU_MeTrfase"/>
</dbReference>
<dbReference type="InterPro" id="IPR016914">
    <property type="entry name" value="TrmL"/>
</dbReference>
<comment type="function">
    <text evidence="6">Methylates the ribose at the nucleotide 34 wobble position in the two leucyl isoacceptors tRNA(Leu)(CmAA) and tRNA(Leu)(cmnm5UmAA). Catalyzes the methyl transfer from S-adenosyl-L-methionine to the 2'-OH of the wobble nucleotide.</text>
</comment>
<evidence type="ECO:0000313" key="10">
    <source>
        <dbReference type="Proteomes" id="UP000244128"/>
    </source>
</evidence>
<dbReference type="Gene3D" id="3.40.1280.10">
    <property type="match status" value="1"/>
</dbReference>
<sequence length="154" mass="17301">MFHIVLHQPEIPPNTGNIIRLCANTGSQLHLVKPLGFPLQDKQLIRAGLDYHEFASIKVHEDWTECNQHLQGQRLFAITTKGKQRYDSISYAAGDVFLFGSESCGLPAHLMETFPEQQRIRVPMVATSRSLNLSNAVAIVVYEAWRQIGFPSGQ</sequence>
<dbReference type="CDD" id="cd18094">
    <property type="entry name" value="SpoU-like_TrmL"/>
    <property type="match status" value="1"/>
</dbReference>
<dbReference type="Pfam" id="PF00588">
    <property type="entry name" value="SpoU_methylase"/>
    <property type="match status" value="1"/>
</dbReference>
<feature type="binding site" evidence="6 7">
    <location>
        <position position="100"/>
    </location>
    <ligand>
        <name>S-adenosyl-L-methionine</name>
        <dbReference type="ChEBI" id="CHEBI:59789"/>
    </ligand>
</feature>
<evidence type="ECO:0000256" key="3">
    <source>
        <dbReference type="ARBA" id="ARBA00022679"/>
    </source>
</evidence>
<keyword evidence="5 6" id="KW-0819">tRNA processing</keyword>
<dbReference type="GO" id="GO:0005737">
    <property type="term" value="C:cytoplasm"/>
    <property type="evidence" value="ECO:0007669"/>
    <property type="project" value="UniProtKB-SubCell"/>
</dbReference>
<reference evidence="9 10" key="1">
    <citation type="submission" date="2018-04" db="EMBL/GenBank/DDBJ databases">
        <title>Active sludge and wastewater microbial communities from Klosterneuburg, Austria.</title>
        <authorList>
            <person name="Wagner M."/>
        </authorList>
    </citation>
    <scope>NUCLEOTIDE SEQUENCE [LARGE SCALE GENOMIC DNA]</scope>
    <source>
        <strain evidence="9 10">Nm49</strain>
    </source>
</reference>
<evidence type="ECO:0000256" key="5">
    <source>
        <dbReference type="ARBA" id="ARBA00022694"/>
    </source>
</evidence>
<keyword evidence="4 6" id="KW-0949">S-adenosyl-L-methionine</keyword>
<dbReference type="AlphaFoldDB" id="A0A2T5HY82"/>
<dbReference type="InterPro" id="IPR029028">
    <property type="entry name" value="Alpha/beta_knot_MTases"/>
</dbReference>
<proteinExistence type="inferred from homology"/>
<evidence type="ECO:0000313" key="9">
    <source>
        <dbReference type="EMBL" id="PTQ76536.1"/>
    </source>
</evidence>
<comment type="catalytic activity">
    <reaction evidence="6">
        <text>5-carboxymethylaminomethyluridine(34) in tRNA(Leu) + S-adenosyl-L-methionine = 5-carboxymethylaminomethyl-2'-O-methyluridine(34) in tRNA(Leu) + S-adenosyl-L-homocysteine + H(+)</text>
        <dbReference type="Rhea" id="RHEA:43088"/>
        <dbReference type="Rhea" id="RHEA-COMP:10333"/>
        <dbReference type="Rhea" id="RHEA-COMP:10334"/>
        <dbReference type="ChEBI" id="CHEBI:15378"/>
        <dbReference type="ChEBI" id="CHEBI:57856"/>
        <dbReference type="ChEBI" id="CHEBI:59789"/>
        <dbReference type="ChEBI" id="CHEBI:74508"/>
        <dbReference type="ChEBI" id="CHEBI:74511"/>
        <dbReference type="EC" id="2.1.1.207"/>
    </reaction>
</comment>
<dbReference type="GO" id="GO:0141098">
    <property type="term" value="F:tRNA (cytidine(34)-2'-O)-methyltransferase activity"/>
    <property type="evidence" value="ECO:0007669"/>
    <property type="project" value="RHEA"/>
</dbReference>
<dbReference type="PIRSF" id="PIRSF029256">
    <property type="entry name" value="SpoU_TrmH_prd"/>
    <property type="match status" value="1"/>
</dbReference>
<organism evidence="9 10">
    <name type="scientific">Nitrosomonas oligotropha</name>
    <dbReference type="NCBI Taxonomy" id="42354"/>
    <lineage>
        <taxon>Bacteria</taxon>
        <taxon>Pseudomonadati</taxon>
        <taxon>Pseudomonadota</taxon>
        <taxon>Betaproteobacteria</taxon>
        <taxon>Nitrosomonadales</taxon>
        <taxon>Nitrosomonadaceae</taxon>
        <taxon>Nitrosomonas</taxon>
    </lineage>
</organism>
<feature type="domain" description="tRNA/rRNA methyltransferase SpoU type" evidence="8">
    <location>
        <begin position="2"/>
        <end position="142"/>
    </location>
</feature>